<protein>
    <recommendedName>
        <fullName evidence="5">1-acyl-sn-glycerol-3-phosphate acyltransferase</fullName>
        <ecNumber evidence="5">2.3.1.51</ecNumber>
    </recommendedName>
</protein>
<comment type="domain">
    <text evidence="5">The HXXXXD motif is essential for acyltransferase activity and may constitute the binding site for the phosphate moiety of the glycerol-3-phosphate.</text>
</comment>
<evidence type="ECO:0000259" key="7">
    <source>
        <dbReference type="SMART" id="SM00563"/>
    </source>
</evidence>
<dbReference type="Pfam" id="PF01553">
    <property type="entry name" value="Acyltransferase"/>
    <property type="match status" value="1"/>
</dbReference>
<dbReference type="EC" id="2.3.1.51" evidence="5"/>
<dbReference type="PANTHER" id="PTHR10434:SF11">
    <property type="entry name" value="1-ACYL-SN-GLYCEROL-3-PHOSPHATE ACYLTRANSFERASE"/>
    <property type="match status" value="1"/>
</dbReference>
<evidence type="ECO:0000256" key="5">
    <source>
        <dbReference type="RuleBase" id="RU361267"/>
    </source>
</evidence>
<dbReference type="InterPro" id="IPR002123">
    <property type="entry name" value="Plipid/glycerol_acylTrfase"/>
</dbReference>
<dbReference type="GO" id="GO:0005783">
    <property type="term" value="C:endoplasmic reticulum"/>
    <property type="evidence" value="ECO:0007669"/>
    <property type="project" value="TreeGrafter"/>
</dbReference>
<dbReference type="Proteomes" id="UP000695007">
    <property type="component" value="Unplaced"/>
</dbReference>
<keyword evidence="3 5" id="KW-0808">Transferase</keyword>
<evidence type="ECO:0000256" key="3">
    <source>
        <dbReference type="ARBA" id="ARBA00022679"/>
    </source>
</evidence>
<keyword evidence="5" id="KW-1208">Phospholipid metabolism</keyword>
<comment type="pathway">
    <text evidence="1">Phospholipid metabolism; CDP-diacylglycerol biosynthesis; CDP-diacylglycerol from sn-glycerol 3-phosphate: step 2/3.</text>
</comment>
<dbReference type="GO" id="GO:0016020">
    <property type="term" value="C:membrane"/>
    <property type="evidence" value="ECO:0007669"/>
    <property type="project" value="InterPro"/>
</dbReference>
<evidence type="ECO:0000313" key="9">
    <source>
        <dbReference type="RefSeq" id="XP_011500364.1"/>
    </source>
</evidence>
<name>A0AAJ6YLP8_9HYME</name>
<dbReference type="CTD" id="10555"/>
<dbReference type="InterPro" id="IPR004552">
    <property type="entry name" value="AGP_acyltrans"/>
</dbReference>
<keyword evidence="5" id="KW-0594">Phospholipid biosynthesis</keyword>
<keyword evidence="5" id="KW-0444">Lipid biosynthesis</keyword>
<dbReference type="CDD" id="cd07989">
    <property type="entry name" value="LPLAT_AGPAT-like"/>
    <property type="match status" value="1"/>
</dbReference>
<gene>
    <name evidence="9" type="primary">LOC105364183</name>
</gene>
<keyword evidence="4 5" id="KW-0012">Acyltransferase</keyword>
<keyword evidence="5" id="KW-0443">Lipid metabolism</keyword>
<accession>A0AAJ6YLP8</accession>
<keyword evidence="8" id="KW-1185">Reference proteome</keyword>
<keyword evidence="6" id="KW-1133">Transmembrane helix</keyword>
<evidence type="ECO:0000256" key="6">
    <source>
        <dbReference type="SAM" id="Phobius"/>
    </source>
</evidence>
<feature type="transmembrane region" description="Helical" evidence="6">
    <location>
        <begin position="118"/>
        <end position="136"/>
    </location>
</feature>
<comment type="catalytic activity">
    <reaction evidence="5">
        <text>a 1-acyl-sn-glycero-3-phosphate + an acyl-CoA = a 1,2-diacyl-sn-glycero-3-phosphate + CoA</text>
        <dbReference type="Rhea" id="RHEA:19709"/>
        <dbReference type="ChEBI" id="CHEBI:57287"/>
        <dbReference type="ChEBI" id="CHEBI:57970"/>
        <dbReference type="ChEBI" id="CHEBI:58342"/>
        <dbReference type="ChEBI" id="CHEBI:58608"/>
        <dbReference type="EC" id="2.3.1.51"/>
    </reaction>
</comment>
<dbReference type="NCBIfam" id="TIGR00530">
    <property type="entry name" value="AGP_acyltrn"/>
    <property type="match status" value="1"/>
</dbReference>
<feature type="domain" description="Phospholipid/glycerol acyltransferase" evidence="7">
    <location>
        <begin position="85"/>
        <end position="202"/>
    </location>
</feature>
<evidence type="ECO:0000256" key="4">
    <source>
        <dbReference type="ARBA" id="ARBA00023315"/>
    </source>
</evidence>
<reference evidence="9" key="1">
    <citation type="submission" date="2025-08" db="UniProtKB">
        <authorList>
            <consortium name="RefSeq"/>
        </authorList>
    </citation>
    <scope>IDENTIFICATION</scope>
</reference>
<dbReference type="SUPFAM" id="SSF69593">
    <property type="entry name" value="Glycerol-3-phosphate (1)-acyltransferase"/>
    <property type="match status" value="1"/>
</dbReference>
<dbReference type="AlphaFoldDB" id="A0AAJ6YLP8"/>
<dbReference type="GeneID" id="105364183"/>
<dbReference type="KEGG" id="csol:105364183"/>
<dbReference type="GO" id="GO:0006654">
    <property type="term" value="P:phosphatidic acid biosynthetic process"/>
    <property type="evidence" value="ECO:0007669"/>
    <property type="project" value="TreeGrafter"/>
</dbReference>
<dbReference type="RefSeq" id="XP_011500364.1">
    <property type="nucleotide sequence ID" value="XM_011502062.1"/>
</dbReference>
<organism evidence="8 9">
    <name type="scientific">Ceratosolen solmsi marchali</name>
    <dbReference type="NCBI Taxonomy" id="326594"/>
    <lineage>
        <taxon>Eukaryota</taxon>
        <taxon>Metazoa</taxon>
        <taxon>Ecdysozoa</taxon>
        <taxon>Arthropoda</taxon>
        <taxon>Hexapoda</taxon>
        <taxon>Insecta</taxon>
        <taxon>Pterygota</taxon>
        <taxon>Neoptera</taxon>
        <taxon>Endopterygota</taxon>
        <taxon>Hymenoptera</taxon>
        <taxon>Apocrita</taxon>
        <taxon>Proctotrupomorpha</taxon>
        <taxon>Chalcidoidea</taxon>
        <taxon>Agaonidae</taxon>
        <taxon>Agaoninae</taxon>
        <taxon>Ceratosolen</taxon>
    </lineage>
</organism>
<evidence type="ECO:0000256" key="1">
    <source>
        <dbReference type="ARBA" id="ARBA00004728"/>
    </source>
</evidence>
<comment type="similarity">
    <text evidence="2 5">Belongs to the 1-acyl-sn-glycerol-3-phosphate acyltransferase family.</text>
</comment>
<evidence type="ECO:0000313" key="8">
    <source>
        <dbReference type="Proteomes" id="UP000695007"/>
    </source>
</evidence>
<dbReference type="GO" id="GO:0003841">
    <property type="term" value="F:1-acylglycerol-3-phosphate O-acyltransferase activity"/>
    <property type="evidence" value="ECO:0007669"/>
    <property type="project" value="UniProtKB-UniRule"/>
</dbReference>
<sequence length="268" mass="30383">MGVASFVLSLVICAISEEIRYFTKHFVFIFSSAICATLPIPLMFFRIRNWQNALIPAWGARQIAKLIGINYQIRGKENIVNDSGAIVLINHQSNLDLCVLAELWPVLQKCTVISKKQVLYFGTFGLASWLWGTIFIDRVKKEEAQRTVNSTATIIQQRQAKVLMYPEGKRHTGSSLLPFKKGGFHLAIDSQTPIQPVVVSRYYFINDKLKKFDSGTSYITILPAISTKGMTKENLSKLIDHTYETMNKVYQESTQEVLANHMESLKLD</sequence>
<keyword evidence="6" id="KW-0812">Transmembrane</keyword>
<feature type="transmembrane region" description="Helical" evidence="6">
    <location>
        <begin position="26"/>
        <end position="45"/>
    </location>
</feature>
<proteinExistence type="inferred from homology"/>
<dbReference type="SMART" id="SM00563">
    <property type="entry name" value="PlsC"/>
    <property type="match status" value="1"/>
</dbReference>
<dbReference type="PANTHER" id="PTHR10434">
    <property type="entry name" value="1-ACYL-SN-GLYCEROL-3-PHOSPHATE ACYLTRANSFERASE"/>
    <property type="match status" value="1"/>
</dbReference>
<keyword evidence="6" id="KW-0472">Membrane</keyword>
<evidence type="ECO:0000256" key="2">
    <source>
        <dbReference type="ARBA" id="ARBA00008655"/>
    </source>
</evidence>